<proteinExistence type="predicted"/>
<gene>
    <name evidence="3" type="ORF">K489DRAFT_259735</name>
</gene>
<keyword evidence="1" id="KW-0472">Membrane</keyword>
<feature type="transmembrane region" description="Helical" evidence="1">
    <location>
        <begin position="20"/>
        <end position="37"/>
    </location>
</feature>
<accession>A0A6J3LYP1</accession>
<organism evidence="3">
    <name type="scientific">Dissoconium aciculare CBS 342.82</name>
    <dbReference type="NCBI Taxonomy" id="1314786"/>
    <lineage>
        <taxon>Eukaryota</taxon>
        <taxon>Fungi</taxon>
        <taxon>Dikarya</taxon>
        <taxon>Ascomycota</taxon>
        <taxon>Pezizomycotina</taxon>
        <taxon>Dothideomycetes</taxon>
        <taxon>Dothideomycetidae</taxon>
        <taxon>Mycosphaerellales</taxon>
        <taxon>Dissoconiaceae</taxon>
        <taxon>Dissoconium</taxon>
    </lineage>
</organism>
<reference evidence="3" key="1">
    <citation type="submission" date="2020-01" db="EMBL/GenBank/DDBJ databases">
        <authorList>
            <consortium name="DOE Joint Genome Institute"/>
            <person name="Haridas S."/>
            <person name="Albert R."/>
            <person name="Binder M."/>
            <person name="Bloem J."/>
            <person name="Labutti K."/>
            <person name="Salamov A."/>
            <person name="Andreopoulos B."/>
            <person name="Baker S.E."/>
            <person name="Barry K."/>
            <person name="Bills G."/>
            <person name="Bluhm B.H."/>
            <person name="Cannon C."/>
            <person name="Castanera R."/>
            <person name="Culley D.E."/>
            <person name="Daum C."/>
            <person name="Ezra D."/>
            <person name="Gonzalez J.B."/>
            <person name="Henrissat B."/>
            <person name="Kuo A."/>
            <person name="Liang C."/>
            <person name="Lipzen A."/>
            <person name="Lutzoni F."/>
            <person name="Magnuson J."/>
            <person name="Mondo S."/>
            <person name="Nolan M."/>
            <person name="Ohm R."/>
            <person name="Pangilinan J."/>
            <person name="Park H.-J."/>
            <person name="Ramirez L."/>
            <person name="Alfaro M."/>
            <person name="Sun H."/>
            <person name="Tritt A."/>
            <person name="Yoshinaga Y."/>
            <person name="Zwiers L.-H."/>
            <person name="Turgeon B.G."/>
            <person name="Goodwin S.B."/>
            <person name="Spatafora J.W."/>
            <person name="Crous P.W."/>
            <person name="Grigoriev I.V."/>
        </authorList>
    </citation>
    <scope>NUCLEOTIDE SEQUENCE</scope>
    <source>
        <strain evidence="3">CBS 342.82</strain>
    </source>
</reference>
<evidence type="ECO:0000256" key="1">
    <source>
        <dbReference type="SAM" id="Phobius"/>
    </source>
</evidence>
<dbReference type="Proteomes" id="UP000504637">
    <property type="component" value="Unplaced"/>
</dbReference>
<dbReference type="RefSeq" id="XP_033457926.1">
    <property type="nucleotide sequence ID" value="XM_033600030.1"/>
</dbReference>
<dbReference type="AlphaFoldDB" id="A0A6J3LYP1"/>
<protein>
    <submittedName>
        <fullName evidence="3">Uncharacterized protein</fullName>
    </submittedName>
</protein>
<feature type="transmembrane region" description="Helical" evidence="1">
    <location>
        <begin position="49"/>
        <end position="68"/>
    </location>
</feature>
<name>A0A6J3LYP1_9PEZI</name>
<keyword evidence="1" id="KW-1133">Transmembrane helix</keyword>
<sequence>MTSLIFRDDRLRSFGWDHEFWNFYLKILVLVLGRLFEYPYLPRVFINEVMTTTTTTMIPTIAVAVAVATE</sequence>
<keyword evidence="1" id="KW-0812">Transmembrane</keyword>
<dbReference type="GeneID" id="54357829"/>
<reference evidence="3" key="3">
    <citation type="submission" date="2025-08" db="UniProtKB">
        <authorList>
            <consortium name="RefSeq"/>
        </authorList>
    </citation>
    <scope>IDENTIFICATION</scope>
    <source>
        <strain evidence="3">CBS 342.82</strain>
    </source>
</reference>
<evidence type="ECO:0000313" key="3">
    <source>
        <dbReference type="RefSeq" id="XP_033457926.1"/>
    </source>
</evidence>
<keyword evidence="2" id="KW-1185">Reference proteome</keyword>
<evidence type="ECO:0000313" key="2">
    <source>
        <dbReference type="Proteomes" id="UP000504637"/>
    </source>
</evidence>
<reference evidence="3" key="2">
    <citation type="submission" date="2020-04" db="EMBL/GenBank/DDBJ databases">
        <authorList>
            <consortium name="NCBI Genome Project"/>
        </authorList>
    </citation>
    <scope>NUCLEOTIDE SEQUENCE</scope>
    <source>
        <strain evidence="3">CBS 342.82</strain>
    </source>
</reference>